<keyword evidence="5" id="KW-0067">ATP-binding</keyword>
<evidence type="ECO:0000256" key="2">
    <source>
        <dbReference type="ARBA" id="ARBA00022741"/>
    </source>
</evidence>
<dbReference type="PROSITE" id="PS51193">
    <property type="entry name" value="HELICASE_ATP_BIND_2"/>
    <property type="match status" value="1"/>
</dbReference>
<evidence type="ECO:0000259" key="10">
    <source>
        <dbReference type="PROSITE" id="PS51193"/>
    </source>
</evidence>
<dbReference type="InterPro" id="IPR027417">
    <property type="entry name" value="P-loop_NTPase"/>
</dbReference>
<keyword evidence="2" id="KW-0547">Nucleotide-binding</keyword>
<keyword evidence="4" id="KW-0347">Helicase</keyword>
<keyword evidence="8" id="KW-0413">Isomerase</keyword>
<dbReference type="SMART" id="SM00491">
    <property type="entry name" value="HELICc2"/>
    <property type="match status" value="1"/>
</dbReference>
<feature type="region of interest" description="Disordered" evidence="9">
    <location>
        <begin position="97"/>
        <end position="151"/>
    </location>
</feature>
<evidence type="ECO:0000256" key="9">
    <source>
        <dbReference type="SAM" id="MobiDB-lite"/>
    </source>
</evidence>
<keyword evidence="12" id="KW-1185">Reference proteome</keyword>
<dbReference type="GO" id="GO:1990918">
    <property type="term" value="P:double-strand break repair involved in meiotic recombination"/>
    <property type="evidence" value="ECO:0007669"/>
    <property type="project" value="TreeGrafter"/>
</dbReference>
<comment type="caution">
    <text evidence="11">The sequence shown here is derived from an EMBL/GenBank/DDBJ whole genome shotgun (WGS) entry which is preliminary data.</text>
</comment>
<dbReference type="SMART" id="SM00488">
    <property type="entry name" value="DEXDc2"/>
    <property type="match status" value="1"/>
</dbReference>
<evidence type="ECO:0000256" key="4">
    <source>
        <dbReference type="ARBA" id="ARBA00022806"/>
    </source>
</evidence>
<dbReference type="FunFam" id="3.40.50.300:FF:001207">
    <property type="entry name" value="Fanconi anemia group J protein-like isoform E"/>
    <property type="match status" value="1"/>
</dbReference>
<dbReference type="CDD" id="cd18788">
    <property type="entry name" value="SF2_C_XPD"/>
    <property type="match status" value="1"/>
</dbReference>
<dbReference type="InterPro" id="IPR014013">
    <property type="entry name" value="Helic_SF1/SF2_ATP-bd_DinG/Rad3"/>
</dbReference>
<dbReference type="EMBL" id="JAKUCV010006274">
    <property type="protein sequence ID" value="KAJ4828057.1"/>
    <property type="molecule type" value="Genomic_DNA"/>
</dbReference>
<proteinExistence type="predicted"/>
<dbReference type="GO" id="GO:0006289">
    <property type="term" value="P:nucleotide-excision repair"/>
    <property type="evidence" value="ECO:0007669"/>
    <property type="project" value="TreeGrafter"/>
</dbReference>
<feature type="compositionally biased region" description="Polar residues" evidence="9">
    <location>
        <begin position="121"/>
        <end position="143"/>
    </location>
</feature>
<dbReference type="InterPro" id="IPR006555">
    <property type="entry name" value="ATP-dep_Helicase_C"/>
</dbReference>
<evidence type="ECO:0000256" key="1">
    <source>
        <dbReference type="ARBA" id="ARBA00022723"/>
    </source>
</evidence>
<keyword evidence="7" id="KW-0411">Iron-sulfur</keyword>
<keyword evidence="3" id="KW-0378">Hydrolase</keyword>
<dbReference type="GO" id="GO:0005524">
    <property type="term" value="F:ATP binding"/>
    <property type="evidence" value="ECO:0007669"/>
    <property type="project" value="UniProtKB-KW"/>
</dbReference>
<evidence type="ECO:0000256" key="7">
    <source>
        <dbReference type="ARBA" id="ARBA00023014"/>
    </source>
</evidence>
<dbReference type="PANTHER" id="PTHR11472">
    <property type="entry name" value="DNA REPAIR DEAD HELICASE RAD3/XP-D SUBFAMILY MEMBER"/>
    <property type="match status" value="1"/>
</dbReference>
<dbReference type="GO" id="GO:0051536">
    <property type="term" value="F:iron-sulfur cluster binding"/>
    <property type="evidence" value="ECO:0007669"/>
    <property type="project" value="UniProtKB-KW"/>
</dbReference>
<dbReference type="OrthoDB" id="19182at2759"/>
<dbReference type="GO" id="GO:0046872">
    <property type="term" value="F:metal ion binding"/>
    <property type="evidence" value="ECO:0007669"/>
    <property type="project" value="UniProtKB-KW"/>
</dbReference>
<dbReference type="InterPro" id="IPR010614">
    <property type="entry name" value="RAD3-like_helicase_DEAD"/>
</dbReference>
<feature type="compositionally biased region" description="Polar residues" evidence="9">
    <location>
        <begin position="843"/>
        <end position="852"/>
    </location>
</feature>
<name>A0A9Q0FB38_9ROSI</name>
<dbReference type="GO" id="GO:0003678">
    <property type="term" value="F:DNA helicase activity"/>
    <property type="evidence" value="ECO:0007669"/>
    <property type="project" value="InterPro"/>
</dbReference>
<feature type="region of interest" description="Disordered" evidence="9">
    <location>
        <begin position="842"/>
        <end position="866"/>
    </location>
</feature>
<evidence type="ECO:0000256" key="6">
    <source>
        <dbReference type="ARBA" id="ARBA00023004"/>
    </source>
</evidence>
<evidence type="ECO:0000256" key="3">
    <source>
        <dbReference type="ARBA" id="ARBA00022801"/>
    </source>
</evidence>
<dbReference type="PANTHER" id="PTHR11472:SF47">
    <property type="entry name" value="FANCONI ANEMIA GROUP J PROTEIN"/>
    <property type="match status" value="1"/>
</dbReference>
<sequence>MVAAAAPPAESANPNPKPKNAYHIGGIQVEFPYQPYGSQLAFMGRLISTLDRALKDGHCHALLESPTGTGKSLSLLCSTLAWQHNFKSKNLYANLTPSSSKPNPEAITDPLGHGGGFIPETQPSRNLPSSVTEPSQAATSGGKSQKKKAAPTIYYASRTHSQISQVIREYRKTAYRVPMAVLASRKHYCTNKHVNGKENMDEECKLLLRDREAGCLQFKNAHKVRGHPSLQKGGCHEVHDIEDLVKVGKVVKGCSYYAARSMAEDAQLVFCPYSYIINPVIRGAMEVDIKGAILILDEAHNIEDIARDSGSVDVEEDVLHKLQMELEQLCTANAMIYQPLYEMTQDLLSWIERKKSTLEKREFQHYYSCWTGDKALRELQESNISQQCFPILLDCATKAIKAAADTESEEPHLSGLSVIVLEGLFSSLTFFFSRNGCYISDFQLALQRCLKRDRRNAVGEWTTTFSLWCLNPAVVFKDIADLSLSVILTSGTLSPMNSFSSELGVQFGTCLEAPHVIDVESQVWASVISTGPGNYPLNASYKTADDYVFQDALGKSLEEICKIVPAGSLVFFPSYKLMEKLCSRWRETGQWSRLNARKPLFVVALKLFKVQWLLGDFFTLIEQNVKFVFLAAEPRGGSQEDFDSVLKDYYDRIRGGDKHVVGRKKRVKKMDADPLKATESTDTNKKGAAFLAVCRGKVHIFIQCPQVSEGIDFSDDNARVVIIVGIPFPNLHDVLVGAKKKYNDTYKTSKNLLSGSEWYCHQAFRALNQAAGRCIRHRFDYGAIILLDERYKEERNRLYISKWLRKSIQLYDSFDASVEGLKSFFRDTKEIVSKNTMEPLINSHANGGQSIPSKDHSKGCTRNRNQKLNKGNTCGGKLVCSTNCNDTFPELTSQIDTGEHASVQIDDNLDSCKEIIDLESVNHKESRFFHVYSHEDPEIIIVKETPAMGESRPSSSESFTKDGNSNSTLIQVPPEFTDQFSLHMVSLTNPIRTTCKAQSSVVVTPEKQFTVNTCSLIPEAESTFNLSVNSRMQKRRKCMGSPLMSIDGDHSDVPIVQTPGSDCFARSSITVRDATRKIEFGLESNFAENKSTKSAKPLVFPRDCSAAPNVACGPVMDKRLQISCSLCKSPLGLPENDLYVSCSLTSSSKVHLVSLVKERSENCLENTSTCTPVLMTDISSVNLHPSNSTIRDTTGQGVWCEEDGCVFNSVFCPFCSTSNCLGVQVMATNASNVQLLDKDLLSANEPRKDNTLNSKDRFSYSPKEISGGWRTTKSKLRLPKSGVLCNGQDC</sequence>
<organism evidence="11 12">
    <name type="scientific">Turnera subulata</name>
    <dbReference type="NCBI Taxonomy" id="218843"/>
    <lineage>
        <taxon>Eukaryota</taxon>
        <taxon>Viridiplantae</taxon>
        <taxon>Streptophyta</taxon>
        <taxon>Embryophyta</taxon>
        <taxon>Tracheophyta</taxon>
        <taxon>Spermatophyta</taxon>
        <taxon>Magnoliopsida</taxon>
        <taxon>eudicotyledons</taxon>
        <taxon>Gunneridae</taxon>
        <taxon>Pentapetalae</taxon>
        <taxon>rosids</taxon>
        <taxon>fabids</taxon>
        <taxon>Malpighiales</taxon>
        <taxon>Passifloraceae</taxon>
        <taxon>Turnera</taxon>
    </lineage>
</organism>
<dbReference type="SUPFAM" id="SSF52540">
    <property type="entry name" value="P-loop containing nucleoside triphosphate hydrolases"/>
    <property type="match status" value="1"/>
</dbReference>
<feature type="domain" description="Helicase ATP-binding" evidence="10">
    <location>
        <begin position="25"/>
        <end position="364"/>
    </location>
</feature>
<dbReference type="InterPro" id="IPR045028">
    <property type="entry name" value="DinG/Rad3-like"/>
</dbReference>
<protein>
    <recommendedName>
        <fullName evidence="10">Helicase ATP-binding domain-containing protein</fullName>
    </recommendedName>
</protein>
<gene>
    <name evidence="11" type="ORF">Tsubulata_049121</name>
</gene>
<dbReference type="GO" id="GO:0003677">
    <property type="term" value="F:DNA binding"/>
    <property type="evidence" value="ECO:0007669"/>
    <property type="project" value="InterPro"/>
</dbReference>
<keyword evidence="6" id="KW-0408">Iron</keyword>
<dbReference type="Pfam" id="PF13307">
    <property type="entry name" value="Helicase_C_2"/>
    <property type="match status" value="1"/>
</dbReference>
<dbReference type="GO" id="GO:0005634">
    <property type="term" value="C:nucleus"/>
    <property type="evidence" value="ECO:0007669"/>
    <property type="project" value="TreeGrafter"/>
</dbReference>
<dbReference type="Gene3D" id="3.40.50.300">
    <property type="entry name" value="P-loop containing nucleotide triphosphate hydrolases"/>
    <property type="match status" value="2"/>
</dbReference>
<evidence type="ECO:0000256" key="8">
    <source>
        <dbReference type="ARBA" id="ARBA00023235"/>
    </source>
</evidence>
<dbReference type="Proteomes" id="UP001141552">
    <property type="component" value="Unassembled WGS sequence"/>
</dbReference>
<dbReference type="Pfam" id="PF06733">
    <property type="entry name" value="DEAD_2"/>
    <property type="match status" value="1"/>
</dbReference>
<dbReference type="InterPro" id="IPR006554">
    <property type="entry name" value="Helicase-like_DEXD_c2"/>
</dbReference>
<evidence type="ECO:0000313" key="12">
    <source>
        <dbReference type="Proteomes" id="UP001141552"/>
    </source>
</evidence>
<evidence type="ECO:0000313" key="11">
    <source>
        <dbReference type="EMBL" id="KAJ4828057.1"/>
    </source>
</evidence>
<keyword evidence="1" id="KW-0479">Metal-binding</keyword>
<evidence type="ECO:0000256" key="5">
    <source>
        <dbReference type="ARBA" id="ARBA00022840"/>
    </source>
</evidence>
<dbReference type="GO" id="GO:0016818">
    <property type="term" value="F:hydrolase activity, acting on acid anhydrides, in phosphorus-containing anhydrides"/>
    <property type="evidence" value="ECO:0007669"/>
    <property type="project" value="InterPro"/>
</dbReference>
<accession>A0A9Q0FB38</accession>
<reference evidence="11" key="1">
    <citation type="submission" date="2022-02" db="EMBL/GenBank/DDBJ databases">
        <authorList>
            <person name="Henning P.M."/>
            <person name="McCubbin A.G."/>
            <person name="Shore J.S."/>
        </authorList>
    </citation>
    <scope>NUCLEOTIDE SEQUENCE</scope>
    <source>
        <strain evidence="11">F60SS</strain>
        <tissue evidence="11">Leaves</tissue>
    </source>
</reference>
<reference evidence="11" key="2">
    <citation type="journal article" date="2023" name="Plants (Basel)">
        <title>Annotation of the Turnera subulata (Passifloraceae) Draft Genome Reveals the S-Locus Evolved after the Divergence of Turneroideae from Passifloroideae in a Stepwise Manner.</title>
        <authorList>
            <person name="Henning P.M."/>
            <person name="Roalson E.H."/>
            <person name="Mir W."/>
            <person name="McCubbin A.G."/>
            <person name="Shore J.S."/>
        </authorList>
    </citation>
    <scope>NUCLEOTIDE SEQUENCE</scope>
    <source>
        <strain evidence="11">F60SS</strain>
    </source>
</reference>